<evidence type="ECO:0000313" key="2">
    <source>
        <dbReference type="Proteomes" id="UP000799640"/>
    </source>
</evidence>
<sequence length="167" mass="19074">MRSDQTSGRINTWPQEIAPSLTTRTSHLPSAIDSAMATVSNQHRNWHIGPHDTYYGIYYREQLRAGTKITRSPLFLSSLPDPKDCPVAPPTWRAMLQLHVRLENHQSVRGPFSLRPRSLEFGLSARCYVADGIMVRAVNNSRGRRYVRSRMKIICKDPHLLPTCSYN</sequence>
<dbReference type="EMBL" id="ML996711">
    <property type="protein sequence ID" value="KAF2395737.1"/>
    <property type="molecule type" value="Genomic_DNA"/>
</dbReference>
<keyword evidence="2" id="KW-1185">Reference proteome</keyword>
<organism evidence="1 2">
    <name type="scientific">Trichodelitschia bisporula</name>
    <dbReference type="NCBI Taxonomy" id="703511"/>
    <lineage>
        <taxon>Eukaryota</taxon>
        <taxon>Fungi</taxon>
        <taxon>Dikarya</taxon>
        <taxon>Ascomycota</taxon>
        <taxon>Pezizomycotina</taxon>
        <taxon>Dothideomycetes</taxon>
        <taxon>Dothideomycetes incertae sedis</taxon>
        <taxon>Phaeotrichales</taxon>
        <taxon>Phaeotrichaceae</taxon>
        <taxon>Trichodelitschia</taxon>
    </lineage>
</organism>
<gene>
    <name evidence="1" type="ORF">EJ06DRAFT_261766</name>
</gene>
<dbReference type="AlphaFoldDB" id="A0A6G1HIR0"/>
<proteinExistence type="predicted"/>
<reference evidence="1" key="1">
    <citation type="journal article" date="2020" name="Stud. Mycol.">
        <title>101 Dothideomycetes genomes: a test case for predicting lifestyles and emergence of pathogens.</title>
        <authorList>
            <person name="Haridas S."/>
            <person name="Albert R."/>
            <person name="Binder M."/>
            <person name="Bloem J."/>
            <person name="Labutti K."/>
            <person name="Salamov A."/>
            <person name="Andreopoulos B."/>
            <person name="Baker S."/>
            <person name="Barry K."/>
            <person name="Bills G."/>
            <person name="Bluhm B."/>
            <person name="Cannon C."/>
            <person name="Castanera R."/>
            <person name="Culley D."/>
            <person name="Daum C."/>
            <person name="Ezra D."/>
            <person name="Gonzalez J."/>
            <person name="Henrissat B."/>
            <person name="Kuo A."/>
            <person name="Liang C."/>
            <person name="Lipzen A."/>
            <person name="Lutzoni F."/>
            <person name="Magnuson J."/>
            <person name="Mondo S."/>
            <person name="Nolan M."/>
            <person name="Ohm R."/>
            <person name="Pangilinan J."/>
            <person name="Park H.-J."/>
            <person name="Ramirez L."/>
            <person name="Alfaro M."/>
            <person name="Sun H."/>
            <person name="Tritt A."/>
            <person name="Yoshinaga Y."/>
            <person name="Zwiers L.-H."/>
            <person name="Turgeon B."/>
            <person name="Goodwin S."/>
            <person name="Spatafora J."/>
            <person name="Crous P."/>
            <person name="Grigoriev I."/>
        </authorList>
    </citation>
    <scope>NUCLEOTIDE SEQUENCE</scope>
    <source>
        <strain evidence="1">CBS 262.69</strain>
    </source>
</reference>
<dbReference type="Proteomes" id="UP000799640">
    <property type="component" value="Unassembled WGS sequence"/>
</dbReference>
<name>A0A6G1HIR0_9PEZI</name>
<evidence type="ECO:0000313" key="1">
    <source>
        <dbReference type="EMBL" id="KAF2395737.1"/>
    </source>
</evidence>
<accession>A0A6G1HIR0</accession>
<protein>
    <submittedName>
        <fullName evidence="1">Uncharacterized protein</fullName>
    </submittedName>
</protein>